<evidence type="ECO:0000256" key="6">
    <source>
        <dbReference type="ARBA" id="ARBA00022801"/>
    </source>
</evidence>
<dbReference type="MEROPS" id="M43.002"/>
<keyword evidence="9" id="KW-1015">Disulfide bond</keyword>
<dbReference type="GO" id="GO:0006508">
    <property type="term" value="P:proteolysis"/>
    <property type="evidence" value="ECO:0007669"/>
    <property type="project" value="UniProtKB-KW"/>
</dbReference>
<evidence type="ECO:0000259" key="11">
    <source>
        <dbReference type="Pfam" id="PF05572"/>
    </source>
</evidence>
<dbReference type="eggNOG" id="ENOG502RYKG">
    <property type="taxonomic scope" value="Eukaryota"/>
</dbReference>
<comment type="caution">
    <text evidence="12">The sequence shown here is derived from an EMBL/GenBank/DDBJ whole genome shotgun (WGS) entry which is preliminary data.</text>
</comment>
<evidence type="ECO:0000256" key="5">
    <source>
        <dbReference type="ARBA" id="ARBA00022729"/>
    </source>
</evidence>
<keyword evidence="6" id="KW-0378">Hydrolase</keyword>
<protein>
    <submittedName>
        <fullName evidence="12">Peptidase M43 family protein</fullName>
    </submittedName>
</protein>
<dbReference type="OrthoDB" id="536211at2759"/>
<dbReference type="InterPro" id="IPR008754">
    <property type="entry name" value="Peptidase_M43"/>
</dbReference>
<feature type="domain" description="Peptidase M43 pregnancy-associated plasma-A" evidence="11">
    <location>
        <begin position="224"/>
        <end position="289"/>
    </location>
</feature>
<dbReference type="Gene3D" id="3.40.390.10">
    <property type="entry name" value="Collagenase (Catalytic Domain)"/>
    <property type="match status" value="1"/>
</dbReference>
<gene>
    <name evidence="12" type="ORF">X797_007590</name>
</gene>
<reference evidence="12 13" key="1">
    <citation type="submission" date="2014-02" db="EMBL/GenBank/DDBJ databases">
        <title>The genome sequence of the entomopathogenic fungus Metarhizium robertsii ARSEF 2575.</title>
        <authorList>
            <person name="Giuliano Garisto Donzelli B."/>
            <person name="Roe B.A."/>
            <person name="Macmil S.L."/>
            <person name="Krasnoff S.B."/>
            <person name="Gibson D.M."/>
        </authorList>
    </citation>
    <scope>NUCLEOTIDE SEQUENCE [LARGE SCALE GENOMIC DNA]</scope>
    <source>
        <strain evidence="12 13">ARSEF 2575</strain>
    </source>
</reference>
<evidence type="ECO:0000256" key="9">
    <source>
        <dbReference type="ARBA" id="ARBA00023157"/>
    </source>
</evidence>
<name>A0A014NC10_9HYPO</name>
<evidence type="ECO:0000256" key="2">
    <source>
        <dbReference type="ARBA" id="ARBA00008721"/>
    </source>
</evidence>
<evidence type="ECO:0000256" key="10">
    <source>
        <dbReference type="SAM" id="SignalP"/>
    </source>
</evidence>
<dbReference type="PANTHER" id="PTHR47466:SF1">
    <property type="entry name" value="METALLOPROTEASE MEP1 (AFU_ORTHOLOGUE AFUA_1G07730)-RELATED"/>
    <property type="match status" value="1"/>
</dbReference>
<dbReference type="GO" id="GO:0046872">
    <property type="term" value="F:metal ion binding"/>
    <property type="evidence" value="ECO:0007669"/>
    <property type="project" value="UniProtKB-KW"/>
</dbReference>
<keyword evidence="5 10" id="KW-0732">Signal</keyword>
<evidence type="ECO:0000256" key="1">
    <source>
        <dbReference type="ARBA" id="ARBA00003174"/>
    </source>
</evidence>
<dbReference type="GO" id="GO:0008237">
    <property type="term" value="F:metallopeptidase activity"/>
    <property type="evidence" value="ECO:0007669"/>
    <property type="project" value="UniProtKB-KW"/>
</dbReference>
<evidence type="ECO:0000256" key="7">
    <source>
        <dbReference type="ARBA" id="ARBA00022833"/>
    </source>
</evidence>
<dbReference type="Pfam" id="PF05572">
    <property type="entry name" value="Peptidase_M43"/>
    <property type="match status" value="1"/>
</dbReference>
<evidence type="ECO:0000256" key="4">
    <source>
        <dbReference type="ARBA" id="ARBA00022723"/>
    </source>
</evidence>
<keyword evidence="7" id="KW-0862">Zinc</keyword>
<proteinExistence type="inferred from homology"/>
<dbReference type="CDD" id="cd04275">
    <property type="entry name" value="ZnMc_pappalysin_like"/>
    <property type="match status" value="1"/>
</dbReference>
<keyword evidence="4" id="KW-0479">Metal-binding</keyword>
<dbReference type="SUPFAM" id="SSF55486">
    <property type="entry name" value="Metalloproteases ('zincins'), catalytic domain"/>
    <property type="match status" value="1"/>
</dbReference>
<dbReference type="Proteomes" id="UP000030151">
    <property type="component" value="Unassembled WGS sequence"/>
</dbReference>
<organism evidence="12 13">
    <name type="scientific">Metarhizium robertsii</name>
    <dbReference type="NCBI Taxonomy" id="568076"/>
    <lineage>
        <taxon>Eukaryota</taxon>
        <taxon>Fungi</taxon>
        <taxon>Dikarya</taxon>
        <taxon>Ascomycota</taxon>
        <taxon>Pezizomycotina</taxon>
        <taxon>Sordariomycetes</taxon>
        <taxon>Hypocreomycetidae</taxon>
        <taxon>Hypocreales</taxon>
        <taxon>Clavicipitaceae</taxon>
        <taxon>Metarhizium</taxon>
    </lineage>
</organism>
<feature type="chain" id="PRO_5001472619" evidence="10">
    <location>
        <begin position="21"/>
        <end position="290"/>
    </location>
</feature>
<evidence type="ECO:0000256" key="8">
    <source>
        <dbReference type="ARBA" id="ARBA00023049"/>
    </source>
</evidence>
<dbReference type="PANTHER" id="PTHR47466">
    <property type="match status" value="1"/>
</dbReference>
<evidence type="ECO:0000313" key="12">
    <source>
        <dbReference type="EMBL" id="EXU99162.1"/>
    </source>
</evidence>
<dbReference type="EMBL" id="JELW01000020">
    <property type="protein sequence ID" value="EXU99162.1"/>
    <property type="molecule type" value="Genomic_DNA"/>
</dbReference>
<accession>A0A014NC10</accession>
<evidence type="ECO:0000313" key="13">
    <source>
        <dbReference type="Proteomes" id="UP000030151"/>
    </source>
</evidence>
<comment type="similarity">
    <text evidence="2">Belongs to the peptidase M43B family.</text>
</comment>
<sequence>MPSLSYLAAALLALGPIANATLLTREQGEFCDSQPDADILALHEQLSKDESRLTRRDTGERISLETWVHVIATNQTKEGGWLTVSLCFHVPFCLCMPYFCGIRLRCSNPIFLEQKAEIDSQMKVLNNAFAPSNLTFNLNGTTWNQNASWAMHPKHFEMDYKTKLHKGTSRTLNLYYLPGIYDGLGGFCRFPGIYTNRGEELDRDGCVIGSFTLPGNPGVLGMVTVHEVGHWFGLLHTFHGGCNEEGGDFVADTPAEASANNLDECPVGRDTCPDLSGLDPVDNYMDYSGE</sequence>
<evidence type="ECO:0000256" key="3">
    <source>
        <dbReference type="ARBA" id="ARBA00022670"/>
    </source>
</evidence>
<keyword evidence="8" id="KW-0482">Metalloprotease</keyword>
<feature type="signal peptide" evidence="10">
    <location>
        <begin position="1"/>
        <end position="20"/>
    </location>
</feature>
<dbReference type="AlphaFoldDB" id="A0A014NC10"/>
<dbReference type="InterPro" id="IPR024079">
    <property type="entry name" value="MetalloPept_cat_dom_sf"/>
</dbReference>
<dbReference type="HOGENOM" id="CLU_048726_0_1_1"/>
<comment type="function">
    <text evidence="1">Secreted metalloproteinase that allows assimilation of proteinaceous substrates.</text>
</comment>
<keyword evidence="3" id="KW-0645">Protease</keyword>